<dbReference type="InterPro" id="IPR000565">
    <property type="entry name" value="Topo_IIA_B"/>
</dbReference>
<dbReference type="PROSITE" id="PS50880">
    <property type="entry name" value="TOPRIM"/>
    <property type="match status" value="1"/>
</dbReference>
<dbReference type="GO" id="GO:0006265">
    <property type="term" value="P:DNA topological change"/>
    <property type="evidence" value="ECO:0007669"/>
    <property type="project" value="UniProtKB-UniRule"/>
</dbReference>
<dbReference type="InterPro" id="IPR034160">
    <property type="entry name" value="TOPRIM_GyrB"/>
</dbReference>
<dbReference type="Proteomes" id="UP001153555">
    <property type="component" value="Unassembled WGS sequence"/>
</dbReference>
<name>A0A9N7RM86_STRHE</name>
<dbReference type="SUPFAM" id="SSF55874">
    <property type="entry name" value="ATPase domain of HSP90 chaperone/DNA topoisomerase II/histidine kinase"/>
    <property type="match status" value="1"/>
</dbReference>
<dbReference type="InterPro" id="IPR036890">
    <property type="entry name" value="HATPase_C_sf"/>
</dbReference>
<keyword evidence="4" id="KW-0479">Metal-binding</keyword>
<evidence type="ECO:0000256" key="2">
    <source>
        <dbReference type="ARBA" id="ARBA00001946"/>
    </source>
</evidence>
<dbReference type="CDD" id="cd03366">
    <property type="entry name" value="TOPRIM_TopoIIA_GyrB"/>
    <property type="match status" value="1"/>
</dbReference>
<dbReference type="InterPro" id="IPR018522">
    <property type="entry name" value="TopoIIA_CS"/>
</dbReference>
<dbReference type="FunFam" id="3.30.565.10:FF:000002">
    <property type="entry name" value="DNA gyrase subunit B"/>
    <property type="match status" value="1"/>
</dbReference>
<evidence type="ECO:0000313" key="14">
    <source>
        <dbReference type="EMBL" id="CAA0837412.1"/>
    </source>
</evidence>
<comment type="similarity">
    <text evidence="3 12">Belongs to the type II topoisomerase GyrB family.</text>
</comment>
<keyword evidence="7" id="KW-0460">Magnesium</keyword>
<dbReference type="PROSITE" id="PS00177">
    <property type="entry name" value="TOPOISOMERASE_II"/>
    <property type="match status" value="1"/>
</dbReference>
<dbReference type="GO" id="GO:0003677">
    <property type="term" value="F:DNA binding"/>
    <property type="evidence" value="ECO:0007669"/>
    <property type="project" value="UniProtKB-UniRule"/>
</dbReference>
<keyword evidence="10 12" id="KW-0413">Isomerase</keyword>
<protein>
    <recommendedName>
        <fullName evidence="12">DNA gyrase subunit B</fullName>
        <ecNumber evidence="12">5.6.2.2</ecNumber>
    </recommendedName>
</protein>
<dbReference type="InterPro" id="IPR011557">
    <property type="entry name" value="GyrB"/>
</dbReference>
<dbReference type="InterPro" id="IPR013759">
    <property type="entry name" value="Topo_IIA_B_C"/>
</dbReference>
<proteinExistence type="inferred from homology"/>
<comment type="cofactor">
    <cofactor evidence="12">
        <name>Ca(2+)</name>
        <dbReference type="ChEBI" id="CHEBI:29108"/>
    </cofactor>
    <cofactor evidence="12">
        <name>Mg(2+)</name>
        <dbReference type="ChEBI" id="CHEBI:18420"/>
    </cofactor>
    <cofactor evidence="12">
        <name>Mn(2+)</name>
        <dbReference type="ChEBI" id="CHEBI:29035"/>
    </cofactor>
</comment>
<organism evidence="14 15">
    <name type="scientific">Striga hermonthica</name>
    <name type="common">Purple witchweed</name>
    <name type="synonym">Buchnera hermonthica</name>
    <dbReference type="NCBI Taxonomy" id="68872"/>
    <lineage>
        <taxon>Eukaryota</taxon>
        <taxon>Viridiplantae</taxon>
        <taxon>Streptophyta</taxon>
        <taxon>Embryophyta</taxon>
        <taxon>Tracheophyta</taxon>
        <taxon>Spermatophyta</taxon>
        <taxon>Magnoliopsida</taxon>
        <taxon>eudicotyledons</taxon>
        <taxon>Gunneridae</taxon>
        <taxon>Pentapetalae</taxon>
        <taxon>asterids</taxon>
        <taxon>lamiids</taxon>
        <taxon>Lamiales</taxon>
        <taxon>Orobanchaceae</taxon>
        <taxon>Buchnereae</taxon>
        <taxon>Striga</taxon>
    </lineage>
</organism>
<keyword evidence="6 12" id="KW-0067">ATP-binding</keyword>
<reference evidence="14" key="1">
    <citation type="submission" date="2019-12" db="EMBL/GenBank/DDBJ databases">
        <authorList>
            <person name="Scholes J."/>
        </authorList>
    </citation>
    <scope>NUCLEOTIDE SEQUENCE</scope>
</reference>
<dbReference type="Pfam" id="PF01751">
    <property type="entry name" value="Toprim"/>
    <property type="match status" value="1"/>
</dbReference>
<evidence type="ECO:0000256" key="4">
    <source>
        <dbReference type="ARBA" id="ARBA00022723"/>
    </source>
</evidence>
<dbReference type="CDD" id="cd00822">
    <property type="entry name" value="TopoII_Trans_DNA_gyrase"/>
    <property type="match status" value="1"/>
</dbReference>
<keyword evidence="15" id="KW-1185">Reference proteome</keyword>
<dbReference type="NCBIfam" id="NF011501">
    <property type="entry name" value="PRK14939.1"/>
    <property type="match status" value="1"/>
</dbReference>
<dbReference type="GO" id="GO:0005694">
    <property type="term" value="C:chromosome"/>
    <property type="evidence" value="ECO:0007669"/>
    <property type="project" value="InterPro"/>
</dbReference>
<evidence type="ECO:0000256" key="1">
    <source>
        <dbReference type="ARBA" id="ARBA00000185"/>
    </source>
</evidence>
<dbReference type="Pfam" id="PF00204">
    <property type="entry name" value="DNA_gyraseB"/>
    <property type="match status" value="1"/>
</dbReference>
<dbReference type="SUPFAM" id="SSF54211">
    <property type="entry name" value="Ribosomal protein S5 domain 2-like"/>
    <property type="match status" value="1"/>
</dbReference>
<dbReference type="PRINTS" id="PR01159">
    <property type="entry name" value="DNAGYRASEB"/>
</dbReference>
<dbReference type="Pfam" id="PF02518">
    <property type="entry name" value="HATPase_c"/>
    <property type="match status" value="1"/>
</dbReference>
<dbReference type="SUPFAM" id="SSF56719">
    <property type="entry name" value="Type II DNA topoisomerase"/>
    <property type="match status" value="1"/>
</dbReference>
<evidence type="ECO:0000256" key="11">
    <source>
        <dbReference type="ARBA" id="ARBA00063759"/>
    </source>
</evidence>
<dbReference type="InterPro" id="IPR013760">
    <property type="entry name" value="Topo_IIA-like_dom_sf"/>
</dbReference>
<dbReference type="GO" id="GO:0046872">
    <property type="term" value="F:metal ion binding"/>
    <property type="evidence" value="ECO:0007669"/>
    <property type="project" value="UniProtKB-UniRule"/>
</dbReference>
<evidence type="ECO:0000256" key="6">
    <source>
        <dbReference type="ARBA" id="ARBA00022840"/>
    </source>
</evidence>
<comment type="function">
    <text evidence="12">A type II topoisomerase that negatively supercoils closed circular double-stranded DNA in an ATP-dependent manner.</text>
</comment>
<evidence type="ECO:0000256" key="5">
    <source>
        <dbReference type="ARBA" id="ARBA00022741"/>
    </source>
</evidence>
<evidence type="ECO:0000256" key="9">
    <source>
        <dbReference type="ARBA" id="ARBA00023125"/>
    </source>
</evidence>
<dbReference type="PANTHER" id="PTHR45866:SF1">
    <property type="entry name" value="DNA GYRASE SUBUNIT B, MITOCHONDRIAL"/>
    <property type="match status" value="1"/>
</dbReference>
<dbReference type="NCBIfam" id="TIGR01059">
    <property type="entry name" value="gyrB"/>
    <property type="match status" value="1"/>
</dbReference>
<evidence type="ECO:0000256" key="7">
    <source>
        <dbReference type="ARBA" id="ARBA00022842"/>
    </source>
</evidence>
<gene>
    <name evidence="14" type="ORF">SHERM_04383</name>
</gene>
<comment type="subunit">
    <text evidence="11 12">Made up of two chains. The A chain is responsible for DNA breakage and rejoining; the B chain catalyzes ATP hydrolysis.</text>
</comment>
<dbReference type="Pfam" id="PF00986">
    <property type="entry name" value="DNA_gyraseB_C"/>
    <property type="match status" value="1"/>
</dbReference>
<evidence type="ECO:0000313" key="15">
    <source>
        <dbReference type="Proteomes" id="UP001153555"/>
    </source>
</evidence>
<dbReference type="SMART" id="SM00387">
    <property type="entry name" value="HATPase_c"/>
    <property type="match status" value="1"/>
</dbReference>
<dbReference type="PANTHER" id="PTHR45866">
    <property type="entry name" value="DNA GYRASE/TOPOISOMERASE SUBUNIT B"/>
    <property type="match status" value="1"/>
</dbReference>
<keyword evidence="12" id="KW-0809">Transit peptide</keyword>
<dbReference type="InterPro" id="IPR001241">
    <property type="entry name" value="Topo_IIA"/>
</dbReference>
<keyword evidence="5 12" id="KW-0547">Nucleotide-binding</keyword>
<dbReference type="GO" id="GO:0005524">
    <property type="term" value="F:ATP binding"/>
    <property type="evidence" value="ECO:0007669"/>
    <property type="project" value="UniProtKB-UniRule"/>
</dbReference>
<dbReference type="OrthoDB" id="276498at2759"/>
<dbReference type="PRINTS" id="PR00418">
    <property type="entry name" value="TPI2FAMILY"/>
</dbReference>
<comment type="catalytic activity">
    <reaction evidence="1 12">
        <text>ATP-dependent breakage, passage and rejoining of double-stranded DNA.</text>
        <dbReference type="EC" id="5.6.2.2"/>
    </reaction>
</comment>
<keyword evidence="9" id="KW-0238">DNA-binding</keyword>
<dbReference type="EC" id="5.6.2.2" evidence="12"/>
<evidence type="ECO:0000256" key="12">
    <source>
        <dbReference type="RuleBase" id="RU362094"/>
    </source>
</evidence>
<dbReference type="AlphaFoldDB" id="A0A9N7RM86"/>
<dbReference type="NCBIfam" id="NF004189">
    <property type="entry name" value="PRK05644.1"/>
    <property type="match status" value="1"/>
</dbReference>
<dbReference type="InterPro" id="IPR020568">
    <property type="entry name" value="Ribosomal_Su5_D2-typ_SF"/>
</dbReference>
<dbReference type="EMBL" id="CACSLK010030184">
    <property type="protein sequence ID" value="CAA0837412.1"/>
    <property type="molecule type" value="Genomic_DNA"/>
</dbReference>
<dbReference type="InterPro" id="IPR014721">
    <property type="entry name" value="Ribsml_uS5_D2-typ_fold_subgr"/>
</dbReference>
<evidence type="ECO:0000256" key="8">
    <source>
        <dbReference type="ARBA" id="ARBA00023029"/>
    </source>
</evidence>
<dbReference type="InterPro" id="IPR013506">
    <property type="entry name" value="Topo_IIA_bsu_dom2"/>
</dbReference>
<dbReference type="FunFam" id="3.40.50.670:FF:000002">
    <property type="entry name" value="DNA gyrase subunit B"/>
    <property type="match status" value="1"/>
</dbReference>
<dbReference type="CDD" id="cd16928">
    <property type="entry name" value="HATPase_GyrB-like"/>
    <property type="match status" value="1"/>
</dbReference>
<dbReference type="Gene3D" id="3.30.565.10">
    <property type="entry name" value="Histidine kinase-like ATPase, C-terminal domain"/>
    <property type="match status" value="1"/>
</dbReference>
<evidence type="ECO:0000256" key="10">
    <source>
        <dbReference type="ARBA" id="ARBA00023235"/>
    </source>
</evidence>
<comment type="caution">
    <text evidence="14">The sequence shown here is derived from an EMBL/GenBank/DDBJ whole genome shotgun (WGS) entry which is preliminary data.</text>
</comment>
<dbReference type="GO" id="GO:0034335">
    <property type="term" value="F:DNA negative supercoiling activity"/>
    <property type="evidence" value="ECO:0007669"/>
    <property type="project" value="UniProtKB-ARBA"/>
</dbReference>
<dbReference type="Gene3D" id="3.40.50.670">
    <property type="match status" value="1"/>
</dbReference>
<dbReference type="InterPro" id="IPR006171">
    <property type="entry name" value="TOPRIM_dom"/>
</dbReference>
<evidence type="ECO:0000256" key="3">
    <source>
        <dbReference type="ARBA" id="ARBA00010708"/>
    </source>
</evidence>
<accession>A0A9N7RM86</accession>
<sequence>MASRFLASVNSFHSHGHCHLTPSSPFAVARPSFTFLNSRAIDGWSLRKVSSKHVPWNAVAPRAFMSSTVSTEAVRESKVSKEYGSEQIQVLEGLEAVRKRPAMYIGSTGSRGLHHLVYEILDNAIDEAQAGFASKIDVILLADNSVSITDNGRGIPTDLHPTTKKSALETVLTVLHAGGKFGGSSSGYTVSGGLHGVGLSVVNALSEALEVTVWRNGKEYKQKYSQGRTVTDLISNELPAEMSDRQGTRIHFWPDKEIFTTAIEYDYNTISGRIRELAFLNPEVTIGLEKEYVDPEKKLYNEYNYAGGLVEYVKWLNEDKKPLHDVVGFRKEADGISIDVALQWCEDAYSDTLLGYANSIRTVDGGTHIDGVKASLTRTLNNLGKKSKLMKEKDISLSGEHVREGLTCVISVKVPNPEFEGQTKTRLGNPEVRKVVDQSIQEYLTEYLELRPEVLDSILSKSLNALKAAQAAKRARELVRQKSVLKSSSLPGKLADCSSTNPEESEIFIVEGDSAGGSAKQGRDRRFQAVLPLRGKILNIERKDEAAMYKNQEIQNLILGLGLGVKGEDFNKDSLRYHKIIILTDADVDGAHIRTLLLTFFFRYQRALFDEGCIYVGVPPLYKVESHKKAYYCYDDKDLNDLTRKNSPNSYTIQRFKGLGEMMPAQLWETTLNPETRLLKQLRVDDVAEANIVFSSLMGSRVDTRKELIQNSGSLVKFDQLDI</sequence>
<feature type="domain" description="Toprim" evidence="13">
    <location>
        <begin position="505"/>
        <end position="612"/>
    </location>
</feature>
<dbReference type="Gene3D" id="3.30.230.10">
    <property type="match status" value="1"/>
</dbReference>
<dbReference type="InterPro" id="IPR003594">
    <property type="entry name" value="HATPase_dom"/>
</dbReference>
<dbReference type="SMART" id="SM00433">
    <property type="entry name" value="TOP2c"/>
    <property type="match status" value="1"/>
</dbReference>
<keyword evidence="8 12" id="KW-0799">Topoisomerase</keyword>
<evidence type="ECO:0000259" key="13">
    <source>
        <dbReference type="PROSITE" id="PS50880"/>
    </source>
</evidence>
<dbReference type="FunFam" id="3.30.230.10:FF:000005">
    <property type="entry name" value="DNA gyrase subunit B"/>
    <property type="match status" value="1"/>
</dbReference>
<dbReference type="InterPro" id="IPR002288">
    <property type="entry name" value="DNA_gyrase_B_C"/>
</dbReference>
<comment type="cofactor">
    <cofactor evidence="2">
        <name>Mg(2+)</name>
        <dbReference type="ChEBI" id="CHEBI:18420"/>
    </cofactor>
</comment>